<evidence type="ECO:0008006" key="3">
    <source>
        <dbReference type="Google" id="ProtNLM"/>
    </source>
</evidence>
<sequence>MAIATFGFRGKNNIARTAALRRARRAIFMVLLVAAPLQCLAGSRLREGMSAAAAHNYVKAAEIFLPLAVGGDARAQSYLGYMYANGEGVPQNYMVSAGWYHCAAGQGFPNAQYMLGLMYDRGQGVPQDYVMAYTWLNLAVGGAGSERDQWVKIRDAVLSKLTLAERQMAQLLAFSGPPPTPCLPIQAGF</sequence>
<dbReference type="EMBL" id="CABFMQ020000024">
    <property type="protein sequence ID" value="VTZ48878.1"/>
    <property type="molecule type" value="Genomic_DNA"/>
</dbReference>
<dbReference type="Gene3D" id="1.25.40.10">
    <property type="entry name" value="Tetratricopeptide repeat domain"/>
    <property type="match status" value="1"/>
</dbReference>
<evidence type="ECO:0000313" key="1">
    <source>
        <dbReference type="EMBL" id="VTZ48878.1"/>
    </source>
</evidence>
<dbReference type="InterPro" id="IPR011990">
    <property type="entry name" value="TPR-like_helical_dom_sf"/>
</dbReference>
<dbReference type="SMART" id="SM00671">
    <property type="entry name" value="SEL1"/>
    <property type="match status" value="2"/>
</dbReference>
<organism evidence="1 2">
    <name type="scientific">Methylocella tundrae</name>
    <dbReference type="NCBI Taxonomy" id="227605"/>
    <lineage>
        <taxon>Bacteria</taxon>
        <taxon>Pseudomonadati</taxon>
        <taxon>Pseudomonadota</taxon>
        <taxon>Alphaproteobacteria</taxon>
        <taxon>Hyphomicrobiales</taxon>
        <taxon>Beijerinckiaceae</taxon>
        <taxon>Methylocella</taxon>
    </lineage>
</organism>
<dbReference type="InterPro" id="IPR006597">
    <property type="entry name" value="Sel1-like"/>
</dbReference>
<dbReference type="InterPro" id="IPR050767">
    <property type="entry name" value="Sel1_AlgK"/>
</dbReference>
<dbReference type="AlphaFoldDB" id="A0A8B6M223"/>
<dbReference type="SUPFAM" id="SSF81901">
    <property type="entry name" value="HCP-like"/>
    <property type="match status" value="1"/>
</dbReference>
<dbReference type="PANTHER" id="PTHR11102:SF160">
    <property type="entry name" value="ERAD-ASSOCIATED E3 UBIQUITIN-PROTEIN LIGASE COMPONENT HRD3"/>
    <property type="match status" value="1"/>
</dbReference>
<evidence type="ECO:0000313" key="2">
    <source>
        <dbReference type="Proteomes" id="UP000485880"/>
    </source>
</evidence>
<accession>A0A8B6M223</accession>
<name>A0A8B6M223_METTU</name>
<dbReference type="PANTHER" id="PTHR11102">
    <property type="entry name" value="SEL-1-LIKE PROTEIN"/>
    <property type="match status" value="1"/>
</dbReference>
<dbReference type="RefSeq" id="WP_174511333.1">
    <property type="nucleotide sequence ID" value="NZ_CABFMQ020000024.1"/>
</dbReference>
<protein>
    <recommendedName>
        <fullName evidence="3">Sel1 repeat family protein</fullName>
    </recommendedName>
</protein>
<dbReference type="Proteomes" id="UP000485880">
    <property type="component" value="Unassembled WGS sequence"/>
</dbReference>
<keyword evidence="2" id="KW-1185">Reference proteome</keyword>
<dbReference type="Pfam" id="PF08238">
    <property type="entry name" value="Sel1"/>
    <property type="match status" value="2"/>
</dbReference>
<reference evidence="1 2" key="1">
    <citation type="submission" date="2019-05" db="EMBL/GenBank/DDBJ databases">
        <authorList>
            <person name="Farhan Ul Haque M."/>
        </authorList>
    </citation>
    <scope>NUCLEOTIDE SEQUENCE [LARGE SCALE GENOMIC DNA]</scope>
    <source>
        <strain evidence="1">2</strain>
    </source>
</reference>
<gene>
    <name evidence="1" type="ORF">MPC4_120003</name>
</gene>
<proteinExistence type="predicted"/>
<comment type="caution">
    <text evidence="1">The sequence shown here is derived from an EMBL/GenBank/DDBJ whole genome shotgun (WGS) entry which is preliminary data.</text>
</comment>